<evidence type="ECO:0008006" key="3">
    <source>
        <dbReference type="Google" id="ProtNLM"/>
    </source>
</evidence>
<sequence length="653" mass="74005">MAKRLNRAAVLPVLIDDGLQRTDTNVLASDTNQVPFSDMYDVEHFRRTMAAAGVRILLPDEAPDPNNYQDVHLGRIRGHLLDELRNVYGSVRDLAVDCPLFKIPAREFVPEDESLAWAALDGMKPNKEAEELINQIVRAIGNFTQKADPGLQGQTGVEAAAARRSLASDQAAAATGAPLPGDFDYIHLRIENDWIEHCKRWESIRDGVVRDNCYRHTDEVDVELGMFGFMKNIPLYVASYWDDVAPERKDKMLGRLLAAGYRVVTSADVFPVQRPEDVLNGLVDVLSDKGREYRAMIEYFLGMRSNRFIGNSVSTFAALGLMERRHRGKWAAYYNGGNIPLASVLPLLHRLPWVFTYNSWSPAYDYMLKGAVRSAQVTRSYVPYCIFMGNSSTFIHQWLVRNNVTIIRHEPKWRSQLLAVAGKAQNNVHHSHLYKTPDTLVSTFQRVDLPVVPVLDQYTYVLYTDADVYFRRPMVLDDFVITYNAGVFVANLPAMRRNYDAFIAMMLDNDNGLYYPHYGPADQGVLNKFYERDLRARMLSQIFNAKPYNSFDPHAVIVHFHGPKPHEYINFLQNGQCEFKNLCEKGFMTSLCKYAPEWVRYVSDEPIAIRLADSCALLENPMVKRLRGGGRRALAAAREVQAVEPEGGPVLAP</sequence>
<evidence type="ECO:0000313" key="1">
    <source>
        <dbReference type="EMBL" id="KXZ42749.1"/>
    </source>
</evidence>
<comment type="caution">
    <text evidence="1">The sequence shown here is derived from an EMBL/GenBank/DDBJ whole genome shotgun (WGS) entry which is preliminary data.</text>
</comment>
<dbReference type="Gene3D" id="3.90.550.10">
    <property type="entry name" value="Spore Coat Polysaccharide Biosynthesis Protein SpsA, Chain A"/>
    <property type="match status" value="1"/>
</dbReference>
<dbReference type="InterPro" id="IPR029044">
    <property type="entry name" value="Nucleotide-diphossugar_trans"/>
</dbReference>
<accession>A0A150FYT8</accession>
<dbReference type="EMBL" id="LSYV01000120">
    <property type="protein sequence ID" value="KXZ42749.1"/>
    <property type="molecule type" value="Genomic_DNA"/>
</dbReference>
<reference evidence="2" key="1">
    <citation type="journal article" date="2016" name="Nat. Commun.">
        <title>The Gonium pectorale genome demonstrates co-option of cell cycle regulation during the evolution of multicellularity.</title>
        <authorList>
            <person name="Hanschen E.R."/>
            <person name="Marriage T.N."/>
            <person name="Ferris P.J."/>
            <person name="Hamaji T."/>
            <person name="Toyoda A."/>
            <person name="Fujiyama A."/>
            <person name="Neme R."/>
            <person name="Noguchi H."/>
            <person name="Minakuchi Y."/>
            <person name="Suzuki M."/>
            <person name="Kawai-Toyooka H."/>
            <person name="Smith D.R."/>
            <person name="Sparks H."/>
            <person name="Anderson J."/>
            <person name="Bakaric R."/>
            <person name="Luria V."/>
            <person name="Karger A."/>
            <person name="Kirschner M.W."/>
            <person name="Durand P.M."/>
            <person name="Michod R.E."/>
            <person name="Nozaki H."/>
            <person name="Olson B.J."/>
        </authorList>
    </citation>
    <scope>NUCLEOTIDE SEQUENCE [LARGE SCALE GENOMIC DNA]</scope>
    <source>
        <strain evidence="2">NIES-2863</strain>
    </source>
</reference>
<evidence type="ECO:0000313" key="2">
    <source>
        <dbReference type="Proteomes" id="UP000075714"/>
    </source>
</evidence>
<keyword evidence="2" id="KW-1185">Reference proteome</keyword>
<organism evidence="1 2">
    <name type="scientific">Gonium pectorale</name>
    <name type="common">Green alga</name>
    <dbReference type="NCBI Taxonomy" id="33097"/>
    <lineage>
        <taxon>Eukaryota</taxon>
        <taxon>Viridiplantae</taxon>
        <taxon>Chlorophyta</taxon>
        <taxon>core chlorophytes</taxon>
        <taxon>Chlorophyceae</taxon>
        <taxon>CS clade</taxon>
        <taxon>Chlamydomonadales</taxon>
        <taxon>Volvocaceae</taxon>
        <taxon>Gonium</taxon>
    </lineage>
</organism>
<name>A0A150FYT8_GONPE</name>
<dbReference type="CDD" id="cd11296">
    <property type="entry name" value="O-FucT_like"/>
    <property type="match status" value="1"/>
</dbReference>
<dbReference type="STRING" id="33097.A0A150FYT8"/>
<dbReference type="Proteomes" id="UP000075714">
    <property type="component" value="Unassembled WGS sequence"/>
</dbReference>
<protein>
    <recommendedName>
        <fullName evidence="3">O-fucosyltransferase family protein</fullName>
    </recommendedName>
</protein>
<dbReference type="AlphaFoldDB" id="A0A150FYT8"/>
<proteinExistence type="predicted"/>
<dbReference type="Gene3D" id="3.40.50.11350">
    <property type="match status" value="1"/>
</dbReference>
<dbReference type="SUPFAM" id="SSF53448">
    <property type="entry name" value="Nucleotide-diphospho-sugar transferases"/>
    <property type="match status" value="1"/>
</dbReference>
<dbReference type="OrthoDB" id="533531at2759"/>
<gene>
    <name evidence="1" type="ORF">GPECTOR_120g416</name>
</gene>